<protein>
    <submittedName>
        <fullName evidence="9">Multidrug export protein MepA</fullName>
    </submittedName>
</protein>
<dbReference type="InterPro" id="IPR048279">
    <property type="entry name" value="MdtK-like"/>
</dbReference>
<evidence type="ECO:0000256" key="7">
    <source>
        <dbReference type="SAM" id="MobiDB-lite"/>
    </source>
</evidence>
<reference evidence="9 10" key="1">
    <citation type="submission" date="2018-11" db="EMBL/GenBank/DDBJ databases">
        <authorList>
            <person name="Criscuolo A."/>
        </authorList>
    </citation>
    <scope>NUCLEOTIDE SEQUENCE [LARGE SCALE GENOMIC DNA]</scope>
    <source>
        <strain evidence="9">ACIP111625</strain>
    </source>
</reference>
<evidence type="ECO:0000313" key="9">
    <source>
        <dbReference type="EMBL" id="VDC26423.1"/>
    </source>
</evidence>
<feature type="transmembrane region" description="Helical" evidence="8">
    <location>
        <begin position="276"/>
        <end position="296"/>
    </location>
</feature>
<dbReference type="Pfam" id="PF01554">
    <property type="entry name" value="MatE"/>
    <property type="match status" value="2"/>
</dbReference>
<dbReference type="PIRSF" id="PIRSF006603">
    <property type="entry name" value="DinF"/>
    <property type="match status" value="1"/>
</dbReference>
<dbReference type="EMBL" id="UXAW01000055">
    <property type="protein sequence ID" value="VDC26423.1"/>
    <property type="molecule type" value="Genomic_DNA"/>
</dbReference>
<feature type="transmembrane region" description="Helical" evidence="8">
    <location>
        <begin position="350"/>
        <end position="374"/>
    </location>
</feature>
<evidence type="ECO:0000256" key="5">
    <source>
        <dbReference type="ARBA" id="ARBA00022989"/>
    </source>
</evidence>
<keyword evidence="6 8" id="KW-0472">Membrane</keyword>
<keyword evidence="5 8" id="KW-1133">Transmembrane helix</keyword>
<feature type="transmembrane region" description="Helical" evidence="8">
    <location>
        <begin position="168"/>
        <end position="189"/>
    </location>
</feature>
<feature type="transmembrane region" description="Helical" evidence="8">
    <location>
        <begin position="52"/>
        <end position="77"/>
    </location>
</feature>
<dbReference type="PANTHER" id="PTHR43549">
    <property type="entry name" value="MULTIDRUG RESISTANCE PROTEIN YPNP-RELATED"/>
    <property type="match status" value="1"/>
</dbReference>
<evidence type="ECO:0000256" key="1">
    <source>
        <dbReference type="ARBA" id="ARBA00004429"/>
    </source>
</evidence>
<feature type="region of interest" description="Disordered" evidence="7">
    <location>
        <begin position="448"/>
        <end position="467"/>
    </location>
</feature>
<dbReference type="GO" id="GO:0015297">
    <property type="term" value="F:antiporter activity"/>
    <property type="evidence" value="ECO:0007669"/>
    <property type="project" value="InterPro"/>
</dbReference>
<dbReference type="AlphaFoldDB" id="A0A3P5WSR0"/>
<feature type="transmembrane region" description="Helical" evidence="8">
    <location>
        <begin position="413"/>
        <end position="431"/>
    </location>
</feature>
<keyword evidence="3" id="KW-1003">Cell membrane</keyword>
<evidence type="ECO:0000256" key="3">
    <source>
        <dbReference type="ARBA" id="ARBA00022475"/>
    </source>
</evidence>
<feature type="transmembrane region" description="Helical" evidence="8">
    <location>
        <begin position="135"/>
        <end position="156"/>
    </location>
</feature>
<dbReference type="Proteomes" id="UP000277498">
    <property type="component" value="Unassembled WGS sequence"/>
</dbReference>
<gene>
    <name evidence="9" type="primary">mepA_1</name>
    <name evidence="9" type="ORF">XINFAN_01662</name>
</gene>
<feature type="transmembrane region" description="Helical" evidence="8">
    <location>
        <begin position="98"/>
        <end position="115"/>
    </location>
</feature>
<name>A0A3P5WSR0_9RHOB</name>
<dbReference type="OrthoDB" id="9806302at2"/>
<organism evidence="9 10">
    <name type="scientific">Pseudogemmobacter humi</name>
    <dbReference type="NCBI Taxonomy" id="2483812"/>
    <lineage>
        <taxon>Bacteria</taxon>
        <taxon>Pseudomonadati</taxon>
        <taxon>Pseudomonadota</taxon>
        <taxon>Alphaproteobacteria</taxon>
        <taxon>Rhodobacterales</taxon>
        <taxon>Paracoccaceae</taxon>
        <taxon>Pseudogemmobacter</taxon>
    </lineage>
</organism>
<proteinExistence type="predicted"/>
<keyword evidence="2" id="KW-0813">Transport</keyword>
<accession>A0A3P5WSR0</accession>
<comment type="subcellular location">
    <subcellularLocation>
        <location evidence="1">Cell inner membrane</location>
        <topology evidence="1">Multi-pass membrane protein</topology>
    </subcellularLocation>
</comment>
<feature type="transmembrane region" description="Helical" evidence="8">
    <location>
        <begin position="386"/>
        <end position="407"/>
    </location>
</feature>
<feature type="compositionally biased region" description="Low complexity" evidence="7">
    <location>
        <begin position="455"/>
        <end position="467"/>
    </location>
</feature>
<feature type="transmembrane region" description="Helical" evidence="8">
    <location>
        <begin position="316"/>
        <end position="338"/>
    </location>
</feature>
<dbReference type="NCBIfam" id="TIGR00797">
    <property type="entry name" value="matE"/>
    <property type="match status" value="1"/>
</dbReference>
<keyword evidence="4 8" id="KW-0812">Transmembrane</keyword>
<evidence type="ECO:0000256" key="2">
    <source>
        <dbReference type="ARBA" id="ARBA00022448"/>
    </source>
</evidence>
<dbReference type="PANTHER" id="PTHR43549:SF3">
    <property type="entry name" value="MULTIDRUG RESISTANCE PROTEIN YPNP-RELATED"/>
    <property type="match status" value="1"/>
</dbReference>
<keyword evidence="10" id="KW-1185">Reference proteome</keyword>
<dbReference type="GO" id="GO:0042910">
    <property type="term" value="F:xenobiotic transmembrane transporter activity"/>
    <property type="evidence" value="ECO:0007669"/>
    <property type="project" value="InterPro"/>
</dbReference>
<dbReference type="InterPro" id="IPR052031">
    <property type="entry name" value="Membrane_Transporter-Flippase"/>
</dbReference>
<dbReference type="InterPro" id="IPR002528">
    <property type="entry name" value="MATE_fam"/>
</dbReference>
<evidence type="ECO:0000256" key="8">
    <source>
        <dbReference type="SAM" id="Phobius"/>
    </source>
</evidence>
<feature type="transmembrane region" description="Helical" evidence="8">
    <location>
        <begin position="235"/>
        <end position="256"/>
    </location>
</feature>
<sequence length="467" mass="48771">MAEAKFVQGNLFRHIVVMSLTSSVGLMAVFIVDLINMAYISWLGRAELAAAIGYAGAVLFFTTSFGIGMSIAVSALVSRALGQRDPALARGKATTGMVLGLVFGVPFSALVWVMLSPMVRLLGAEGLTHDLAVDYLRIVTLGQPLLMLGMIGAAILRSHGDARAAMMATVWGAAITVVLDPLLIFGLGLDLTGAALAGLVSRAVILFMAVRPILRRHGGFDRPTLSGVIADMGPVFAIGIPAILTQVATPVGQAFVTRVASGFGEAAVAGMAIAGRLTPVAFGVIFALAGAIGPIIGQNLGAGRMDRVRRAFRDALIFTALVIALVSGLLFLLRAPIADLFRAEGLTRDIVYLFCGPLALMWFFNGVIFAGNAVCNNLGRPFWSTVVNWGRHTIGTMPFAVWFGQLWGAQGVLIGQAVGGVIFAALAVVFARMAMARPNVALNGPVPAPAPVSQPEAEPAAPGERRA</sequence>
<dbReference type="GO" id="GO:0005886">
    <property type="term" value="C:plasma membrane"/>
    <property type="evidence" value="ECO:0007669"/>
    <property type="project" value="UniProtKB-SubCell"/>
</dbReference>
<evidence type="ECO:0000256" key="6">
    <source>
        <dbReference type="ARBA" id="ARBA00023136"/>
    </source>
</evidence>
<evidence type="ECO:0000256" key="4">
    <source>
        <dbReference type="ARBA" id="ARBA00022692"/>
    </source>
</evidence>
<feature type="transmembrane region" description="Helical" evidence="8">
    <location>
        <begin position="12"/>
        <end position="32"/>
    </location>
</feature>
<dbReference type="RefSeq" id="WP_124086079.1">
    <property type="nucleotide sequence ID" value="NZ_UXAW01000055.1"/>
</dbReference>
<evidence type="ECO:0000313" key="10">
    <source>
        <dbReference type="Proteomes" id="UP000277498"/>
    </source>
</evidence>
<feature type="transmembrane region" description="Helical" evidence="8">
    <location>
        <begin position="195"/>
        <end position="214"/>
    </location>
</feature>